<evidence type="ECO:0000256" key="14">
    <source>
        <dbReference type="SAM" id="MobiDB-lite"/>
    </source>
</evidence>
<dbReference type="GO" id="GO:0071555">
    <property type="term" value="P:cell wall organization"/>
    <property type="evidence" value="ECO:0007669"/>
    <property type="project" value="UniProtKB-KW"/>
</dbReference>
<dbReference type="InterPro" id="IPR001460">
    <property type="entry name" value="PCN-bd_Tpept"/>
</dbReference>
<comment type="similarity">
    <text evidence="2">In the N-terminal section; belongs to the glycosyltransferase 51 family.</text>
</comment>
<sequence length="939" mass="104346">MGIGVVGIIKEAPEIDPTTITSSLNQTSTIYDLEGNLVEKIQAEELRTVVSINKMPKHLLDAFVAIEDERFYEHPGVDIRGIGAAMIDNIRSGSLRGGSTITQQLVKNVYLTNDVSITRKVKEAYLALQVEKVLTKDQILEAYLNRNYFGQNAYGVQEAARTYFSKDVEDLTLAESAMLAGIVKSTSNYQPYYRVKPDEFDPSKDFKVGEIEVLGEKYICVFNEKSVSRQKVVLQKMLELGKITQDQYDEAIKQDMKTSLKPEQKKITDITSYFTDMVKNDVVDKLMEIKGYTLEQAQDLLYTGGLSIYSTIDLKMQRQLEDIYDNFLEILLGDTSGYRNPVLIDWSSNSSGDIVDSNGNIIFYKQSNLMTDNLNLILNSKEYSFDNGNLIINSKKITPYEKHFDIADFYTVDEKKNLITHAVGSVMLDESVYKIDDGKVVIDKSFLDSNQNFFEIIDGNLILNNEYYYVQKDGIVQPQSATVTIDYRTGYIKAVVGGRDVEGSRILNRAIDSQRQPGSAIKPIAVYWPALNSDYTAASVIDDVPFYNSSGELWPKNWYSGYRGLHTLRKSVEQSVNVNSVKVLQDIGIDTSIEFLNKLGINESIVTANENPKNNDENLSALGLGGMTDGLTPLEITAAYGAIANKGVYVEPISFTKVLDKNGNVLIDNTPDENRVTSEQVAYIMGDILRTTVTNGIATRAKLPNMAVAGKTGTTQNQADIWFVGYTPYYVTGTWIGNDMPKITLSKNSSTAAMLWKHINTVIHDGLESKMSFPKPDGIVTKTICTQSGLLPSELCSRDPRGTIRDEYFVSGTEPTTTCTTHVEVMIDVTNGKIANEFCPIENVETRVFIKRNPPYIPSENGGIVPSDYQYEAPTEICTDHNESTVVVPPIEEPQNPEEPTEPENPIDNGNDNGNGNGNGNENNDNSNGELPPEGENNP</sequence>
<evidence type="ECO:0000259" key="15">
    <source>
        <dbReference type="Pfam" id="PF00905"/>
    </source>
</evidence>
<keyword evidence="3" id="KW-0121">Carboxypeptidase</keyword>
<evidence type="ECO:0000259" key="16">
    <source>
        <dbReference type="Pfam" id="PF00912"/>
    </source>
</evidence>
<dbReference type="NCBIfam" id="TIGR02074">
    <property type="entry name" value="PBP_1a_fam"/>
    <property type="match status" value="1"/>
</dbReference>
<dbReference type="InterPro" id="IPR050396">
    <property type="entry name" value="Glycosyltr_51/Transpeptidase"/>
</dbReference>
<dbReference type="InterPro" id="IPR012338">
    <property type="entry name" value="Beta-lactam/transpept-like"/>
</dbReference>
<comment type="similarity">
    <text evidence="1">In the C-terminal section; belongs to the transpeptidase family.</text>
</comment>
<dbReference type="Pfam" id="PF00912">
    <property type="entry name" value="Transgly"/>
    <property type="match status" value="1"/>
</dbReference>
<proteinExistence type="inferred from homology"/>
<dbReference type="AlphaFoldDB" id="A0A4Z0D404"/>
<keyword evidence="8" id="KW-0133">Cell shape</keyword>
<keyword evidence="9" id="KW-0573">Peptidoglycan synthesis</keyword>
<dbReference type="InterPro" id="IPR023346">
    <property type="entry name" value="Lysozyme-like_dom_sf"/>
</dbReference>
<protein>
    <submittedName>
        <fullName evidence="17">PBP1A family penicillin-binding protein</fullName>
    </submittedName>
</protein>
<keyword evidence="18" id="KW-1185">Reference proteome</keyword>
<dbReference type="FunFam" id="1.10.3810.10:FF:000001">
    <property type="entry name" value="Penicillin-binding protein 1A"/>
    <property type="match status" value="1"/>
</dbReference>
<dbReference type="GO" id="GO:0008360">
    <property type="term" value="P:regulation of cell shape"/>
    <property type="evidence" value="ECO:0007669"/>
    <property type="project" value="UniProtKB-KW"/>
</dbReference>
<evidence type="ECO:0000256" key="9">
    <source>
        <dbReference type="ARBA" id="ARBA00022984"/>
    </source>
</evidence>
<evidence type="ECO:0000256" key="2">
    <source>
        <dbReference type="ARBA" id="ARBA00007739"/>
    </source>
</evidence>
<reference evidence="17 18" key="1">
    <citation type="submission" date="2019-03" db="EMBL/GenBank/DDBJ databases">
        <title>Draft genome sequence data and analysis of a Fermenting Bacterium, Soehngenia longevitae strain 1933PT, isolated from petroleum reservoir in Azerbaijan.</title>
        <authorList>
            <person name="Grouzdev D.S."/>
            <person name="Bidzhieva S.K."/>
            <person name="Sokolova D.S."/>
            <person name="Tourova T.P."/>
            <person name="Poltaraus A.B."/>
            <person name="Nazina T.N."/>
        </authorList>
    </citation>
    <scope>NUCLEOTIDE SEQUENCE [LARGE SCALE GENOMIC DNA]</scope>
    <source>
        <strain evidence="17 18">1933P</strain>
    </source>
</reference>
<dbReference type="GO" id="GO:0009002">
    <property type="term" value="F:serine-type D-Ala-D-Ala carboxypeptidase activity"/>
    <property type="evidence" value="ECO:0007669"/>
    <property type="project" value="UniProtKB-EC"/>
</dbReference>
<evidence type="ECO:0000256" key="10">
    <source>
        <dbReference type="ARBA" id="ARBA00023268"/>
    </source>
</evidence>
<dbReference type="GO" id="GO:0006508">
    <property type="term" value="P:proteolysis"/>
    <property type="evidence" value="ECO:0007669"/>
    <property type="project" value="UniProtKB-KW"/>
</dbReference>
<evidence type="ECO:0000256" key="1">
    <source>
        <dbReference type="ARBA" id="ARBA00007090"/>
    </source>
</evidence>
<dbReference type="SUPFAM" id="SSF53955">
    <property type="entry name" value="Lysozyme-like"/>
    <property type="match status" value="1"/>
</dbReference>
<gene>
    <name evidence="17" type="ORF">E4100_06115</name>
</gene>
<keyword evidence="7" id="KW-0378">Hydrolase</keyword>
<feature type="domain" description="Penicillin-binding protein transpeptidase" evidence="15">
    <location>
        <begin position="482"/>
        <end position="729"/>
    </location>
</feature>
<evidence type="ECO:0000256" key="4">
    <source>
        <dbReference type="ARBA" id="ARBA00022670"/>
    </source>
</evidence>
<evidence type="ECO:0000256" key="8">
    <source>
        <dbReference type="ARBA" id="ARBA00022960"/>
    </source>
</evidence>
<evidence type="ECO:0000256" key="3">
    <source>
        <dbReference type="ARBA" id="ARBA00022645"/>
    </source>
</evidence>
<evidence type="ECO:0000313" key="17">
    <source>
        <dbReference type="EMBL" id="TFZ40105.1"/>
    </source>
</evidence>
<keyword evidence="11" id="KW-0961">Cell wall biogenesis/degradation</keyword>
<feature type="domain" description="Glycosyl transferase family 51" evidence="16">
    <location>
        <begin position="35"/>
        <end position="194"/>
    </location>
</feature>
<comment type="catalytic activity">
    <reaction evidence="12">
        <text>Preferential cleavage: (Ac)2-L-Lys-D-Ala-|-D-Ala. Also transpeptidation of peptidyl-alanyl moieties that are N-acyl substituents of D-alanine.</text>
        <dbReference type="EC" id="3.4.16.4"/>
    </reaction>
</comment>
<feature type="region of interest" description="Disordered" evidence="14">
    <location>
        <begin position="888"/>
        <end position="939"/>
    </location>
</feature>
<accession>A0A4Z0D404</accession>
<dbReference type="PANTHER" id="PTHR32282:SF33">
    <property type="entry name" value="PEPTIDOGLYCAN GLYCOSYLTRANSFERASE"/>
    <property type="match status" value="1"/>
</dbReference>
<keyword evidence="6" id="KW-0808">Transferase</keyword>
<evidence type="ECO:0000313" key="18">
    <source>
        <dbReference type="Proteomes" id="UP000298381"/>
    </source>
</evidence>
<evidence type="ECO:0000256" key="5">
    <source>
        <dbReference type="ARBA" id="ARBA00022676"/>
    </source>
</evidence>
<name>A0A4Z0D404_9FIRM</name>
<dbReference type="InterPro" id="IPR001264">
    <property type="entry name" value="Glyco_trans_51"/>
</dbReference>
<dbReference type="InterPro" id="IPR036950">
    <property type="entry name" value="PBP_transglycosylase"/>
</dbReference>
<comment type="catalytic activity">
    <reaction evidence="13">
        <text>[GlcNAc-(1-&gt;4)-Mur2Ac(oyl-L-Ala-gamma-D-Glu-L-Lys-D-Ala-D-Ala)](n)-di-trans,octa-cis-undecaprenyl diphosphate + beta-D-GlcNAc-(1-&gt;4)-Mur2Ac(oyl-L-Ala-gamma-D-Glu-L-Lys-D-Ala-D-Ala)-di-trans,octa-cis-undecaprenyl diphosphate = [GlcNAc-(1-&gt;4)-Mur2Ac(oyl-L-Ala-gamma-D-Glu-L-Lys-D-Ala-D-Ala)](n+1)-di-trans,octa-cis-undecaprenyl diphosphate + di-trans,octa-cis-undecaprenyl diphosphate + H(+)</text>
        <dbReference type="Rhea" id="RHEA:23708"/>
        <dbReference type="Rhea" id="RHEA-COMP:9602"/>
        <dbReference type="Rhea" id="RHEA-COMP:9603"/>
        <dbReference type="ChEBI" id="CHEBI:15378"/>
        <dbReference type="ChEBI" id="CHEBI:58405"/>
        <dbReference type="ChEBI" id="CHEBI:60033"/>
        <dbReference type="ChEBI" id="CHEBI:78435"/>
        <dbReference type="EC" id="2.4.99.28"/>
    </reaction>
</comment>
<evidence type="ECO:0000256" key="6">
    <source>
        <dbReference type="ARBA" id="ARBA00022679"/>
    </source>
</evidence>
<dbReference type="GO" id="GO:0008955">
    <property type="term" value="F:peptidoglycan glycosyltransferase activity"/>
    <property type="evidence" value="ECO:0007669"/>
    <property type="project" value="UniProtKB-EC"/>
</dbReference>
<evidence type="ECO:0000256" key="13">
    <source>
        <dbReference type="ARBA" id="ARBA00049902"/>
    </source>
</evidence>
<keyword evidence="10" id="KW-0511">Multifunctional enzyme</keyword>
<keyword evidence="4" id="KW-0645">Protease</keyword>
<dbReference type="Gene3D" id="1.10.3810.10">
    <property type="entry name" value="Biosynthetic peptidoglycan transglycosylase-like"/>
    <property type="match status" value="1"/>
</dbReference>
<evidence type="ECO:0000256" key="11">
    <source>
        <dbReference type="ARBA" id="ARBA00023316"/>
    </source>
</evidence>
<dbReference type="PANTHER" id="PTHR32282">
    <property type="entry name" value="BINDING PROTEIN TRANSPEPTIDASE, PUTATIVE-RELATED"/>
    <property type="match status" value="1"/>
</dbReference>
<dbReference type="Proteomes" id="UP000298381">
    <property type="component" value="Unassembled WGS sequence"/>
</dbReference>
<organism evidence="17 18">
    <name type="scientific">Soehngenia longivitae</name>
    <dbReference type="NCBI Taxonomy" id="2562294"/>
    <lineage>
        <taxon>Bacteria</taxon>
        <taxon>Bacillati</taxon>
        <taxon>Bacillota</taxon>
        <taxon>Tissierellia</taxon>
        <taxon>Tissierellales</taxon>
        <taxon>Tissierellaceae</taxon>
        <taxon>Soehngenia</taxon>
    </lineage>
</organism>
<dbReference type="OrthoDB" id="9766909at2"/>
<dbReference type="GO" id="GO:0008658">
    <property type="term" value="F:penicillin binding"/>
    <property type="evidence" value="ECO:0007669"/>
    <property type="project" value="InterPro"/>
</dbReference>
<evidence type="ECO:0000256" key="12">
    <source>
        <dbReference type="ARBA" id="ARBA00034000"/>
    </source>
</evidence>
<evidence type="ECO:0000256" key="7">
    <source>
        <dbReference type="ARBA" id="ARBA00022801"/>
    </source>
</evidence>
<dbReference type="SUPFAM" id="SSF56601">
    <property type="entry name" value="beta-lactamase/transpeptidase-like"/>
    <property type="match status" value="1"/>
</dbReference>
<keyword evidence="5" id="KW-0328">Glycosyltransferase</keyword>
<dbReference type="GO" id="GO:0009252">
    <property type="term" value="P:peptidoglycan biosynthetic process"/>
    <property type="evidence" value="ECO:0007669"/>
    <property type="project" value="UniProtKB-KW"/>
</dbReference>
<dbReference type="Pfam" id="PF00905">
    <property type="entry name" value="Transpeptidase"/>
    <property type="match status" value="1"/>
</dbReference>
<dbReference type="EMBL" id="SRIB01000007">
    <property type="protein sequence ID" value="TFZ40105.1"/>
    <property type="molecule type" value="Genomic_DNA"/>
</dbReference>
<feature type="compositionally biased region" description="Low complexity" evidence="14">
    <location>
        <begin position="920"/>
        <end position="929"/>
    </location>
</feature>
<dbReference type="Gene3D" id="3.40.710.10">
    <property type="entry name" value="DD-peptidase/beta-lactamase superfamily"/>
    <property type="match status" value="1"/>
</dbReference>
<comment type="caution">
    <text evidence="17">The sequence shown here is derived from an EMBL/GenBank/DDBJ whole genome shotgun (WGS) entry which is preliminary data.</text>
</comment>